<sequence length="174" mass="18792">MSGLLTVRRLGPADAEAYRALCLRAYAEHPDAFTATVDERAAKPMGFWLSRVNDAADADECVFGALAEGELVGFAGLEFESRPKTRHKAGLFGMYVRPDQRGRRAGDALVQAVLAAARARPGVRFIKLTVTEGNASAEALYTRCGFERFGVEPLAMLDVVRGGFLAKVHMGCVL</sequence>
<dbReference type="InterPro" id="IPR050832">
    <property type="entry name" value="Bact_Acetyltransf"/>
</dbReference>
<proteinExistence type="predicted"/>
<reference evidence="4" key="1">
    <citation type="submission" date="2020-12" db="EMBL/GenBank/DDBJ databases">
        <title>The genome sequence of Inhella sp. 4Y17.</title>
        <authorList>
            <person name="Liu Y."/>
        </authorList>
    </citation>
    <scope>NUCLEOTIDE SEQUENCE</scope>
    <source>
        <strain evidence="4">4Y10</strain>
    </source>
</reference>
<evidence type="ECO:0000313" key="5">
    <source>
        <dbReference type="Proteomes" id="UP000620139"/>
    </source>
</evidence>
<dbReference type="Gene3D" id="3.40.630.30">
    <property type="match status" value="1"/>
</dbReference>
<dbReference type="Proteomes" id="UP000620139">
    <property type="component" value="Unassembled WGS sequence"/>
</dbReference>
<dbReference type="EMBL" id="JAEDAL010000001">
    <property type="protein sequence ID" value="MBH9551966.1"/>
    <property type="molecule type" value="Genomic_DNA"/>
</dbReference>
<accession>A0A931IUV1</accession>
<gene>
    <name evidence="4" type="ORF">I7X43_03795</name>
</gene>
<comment type="caution">
    <text evidence="4">The sequence shown here is derived from an EMBL/GenBank/DDBJ whole genome shotgun (WGS) entry which is preliminary data.</text>
</comment>
<name>A0A931IUV1_9BURK</name>
<dbReference type="PANTHER" id="PTHR43877">
    <property type="entry name" value="AMINOALKYLPHOSPHONATE N-ACETYLTRANSFERASE-RELATED-RELATED"/>
    <property type="match status" value="1"/>
</dbReference>
<evidence type="ECO:0000259" key="3">
    <source>
        <dbReference type="PROSITE" id="PS51186"/>
    </source>
</evidence>
<dbReference type="InterPro" id="IPR000182">
    <property type="entry name" value="GNAT_dom"/>
</dbReference>
<protein>
    <submittedName>
        <fullName evidence="4">GNAT family N-acetyltransferase</fullName>
    </submittedName>
</protein>
<dbReference type="RefSeq" id="WP_198099551.1">
    <property type="nucleotide sequence ID" value="NZ_JAEDAL010000001.1"/>
</dbReference>
<evidence type="ECO:0000313" key="4">
    <source>
        <dbReference type="EMBL" id="MBH9551966.1"/>
    </source>
</evidence>
<keyword evidence="5" id="KW-1185">Reference proteome</keyword>
<dbReference type="Pfam" id="PF00583">
    <property type="entry name" value="Acetyltransf_1"/>
    <property type="match status" value="1"/>
</dbReference>
<organism evidence="4 5">
    <name type="scientific">Inhella gelatinilytica</name>
    <dbReference type="NCBI Taxonomy" id="2795030"/>
    <lineage>
        <taxon>Bacteria</taxon>
        <taxon>Pseudomonadati</taxon>
        <taxon>Pseudomonadota</taxon>
        <taxon>Betaproteobacteria</taxon>
        <taxon>Burkholderiales</taxon>
        <taxon>Sphaerotilaceae</taxon>
        <taxon>Inhella</taxon>
    </lineage>
</organism>
<dbReference type="InterPro" id="IPR016181">
    <property type="entry name" value="Acyl_CoA_acyltransferase"/>
</dbReference>
<dbReference type="CDD" id="cd04301">
    <property type="entry name" value="NAT_SF"/>
    <property type="match status" value="1"/>
</dbReference>
<dbReference type="AlphaFoldDB" id="A0A931IUV1"/>
<dbReference type="GO" id="GO:0016747">
    <property type="term" value="F:acyltransferase activity, transferring groups other than amino-acyl groups"/>
    <property type="evidence" value="ECO:0007669"/>
    <property type="project" value="InterPro"/>
</dbReference>
<evidence type="ECO:0000256" key="2">
    <source>
        <dbReference type="ARBA" id="ARBA00023315"/>
    </source>
</evidence>
<dbReference type="PROSITE" id="PS51186">
    <property type="entry name" value="GNAT"/>
    <property type="match status" value="1"/>
</dbReference>
<evidence type="ECO:0000256" key="1">
    <source>
        <dbReference type="ARBA" id="ARBA00022679"/>
    </source>
</evidence>
<dbReference type="SUPFAM" id="SSF55729">
    <property type="entry name" value="Acyl-CoA N-acyltransferases (Nat)"/>
    <property type="match status" value="1"/>
</dbReference>
<keyword evidence="2" id="KW-0012">Acyltransferase</keyword>
<keyword evidence="1" id="KW-0808">Transferase</keyword>
<feature type="domain" description="N-acetyltransferase" evidence="3">
    <location>
        <begin position="5"/>
        <end position="174"/>
    </location>
</feature>